<feature type="transmembrane region" description="Helical" evidence="7">
    <location>
        <begin position="12"/>
        <end position="33"/>
    </location>
</feature>
<keyword evidence="3" id="KW-1003">Cell membrane</keyword>
<dbReference type="SUPFAM" id="SSF161098">
    <property type="entry name" value="MetI-like"/>
    <property type="match status" value="1"/>
</dbReference>
<feature type="transmembrane region" description="Helical" evidence="7">
    <location>
        <begin position="240"/>
        <end position="264"/>
    </location>
</feature>
<dbReference type="Pfam" id="PF00528">
    <property type="entry name" value="BPD_transp_1"/>
    <property type="match status" value="1"/>
</dbReference>
<dbReference type="CDD" id="cd06261">
    <property type="entry name" value="TM_PBP2"/>
    <property type="match status" value="1"/>
</dbReference>
<evidence type="ECO:0000256" key="2">
    <source>
        <dbReference type="ARBA" id="ARBA00022448"/>
    </source>
</evidence>
<dbReference type="STRING" id="1122213.GCA_000423365_03425"/>
<dbReference type="EMBL" id="CP021332">
    <property type="protein sequence ID" value="AVX06160.1"/>
    <property type="molecule type" value="Genomic_DNA"/>
</dbReference>
<keyword evidence="2 7" id="KW-0813">Transport</keyword>
<dbReference type="Proteomes" id="UP000258927">
    <property type="component" value="Plasmid pHL2708Y3"/>
</dbReference>
<dbReference type="AlphaFoldDB" id="A0A2R4MJL4"/>
<feature type="transmembrane region" description="Helical" evidence="7">
    <location>
        <begin position="197"/>
        <end position="220"/>
    </location>
</feature>
<comment type="subcellular location">
    <subcellularLocation>
        <location evidence="1 7">Cell membrane</location>
        <topology evidence="1 7">Multi-pass membrane protein</topology>
    </subcellularLocation>
</comment>
<reference evidence="9 10" key="1">
    <citation type="submission" date="2017-05" db="EMBL/GenBank/DDBJ databases">
        <title>Genome Analysis of Maritalea myrionectae HL2708#5.</title>
        <authorList>
            <consortium name="Cotde Inc.-PKNU"/>
            <person name="Jang D."/>
            <person name="Oh H.-M."/>
        </authorList>
    </citation>
    <scope>NUCLEOTIDE SEQUENCE [LARGE SCALE GENOMIC DNA]</scope>
    <source>
        <strain evidence="9 10">HL2708#5</strain>
        <plasmid evidence="10">phl2708y3</plasmid>
    </source>
</reference>
<evidence type="ECO:0000256" key="5">
    <source>
        <dbReference type="ARBA" id="ARBA00022989"/>
    </source>
</evidence>
<dbReference type="PANTHER" id="PTHR32243">
    <property type="entry name" value="MALTOSE TRANSPORT SYSTEM PERMEASE-RELATED"/>
    <property type="match status" value="1"/>
</dbReference>
<feature type="transmembrane region" description="Helical" evidence="7">
    <location>
        <begin position="77"/>
        <end position="98"/>
    </location>
</feature>
<evidence type="ECO:0000259" key="8">
    <source>
        <dbReference type="PROSITE" id="PS50928"/>
    </source>
</evidence>
<feature type="domain" description="ABC transmembrane type-1" evidence="8">
    <location>
        <begin position="73"/>
        <end position="264"/>
    </location>
</feature>
<keyword evidence="9" id="KW-0614">Plasmid</keyword>
<evidence type="ECO:0000313" key="10">
    <source>
        <dbReference type="Proteomes" id="UP000258927"/>
    </source>
</evidence>
<sequence>MASRTSFSVAGTLRYAAIILYVLFALFPIYWLVKIAITPDRLIYTEGTHIWPSTFTLDNFTSVLFLTDFLVYFKNSMIVSLGTAFFTTLVATAAGYAFSRFHFRGKAIIIALMLITQMFPLLMIIAPIYKIMAGLRLLDSLTGLIIVYTAFNVPFATFLMQGFFDGIPKDLEEAAMIDGCTRFEALRKVIFPLTLPGLAATLGFIFTAAWSELLFALMLINSDDKMTFPVGLKTFVSKFAVDWGQMMAAGTLALIPSCIFFILIQRFLVQGLTAGAVKG</sequence>
<dbReference type="GO" id="GO:0055085">
    <property type="term" value="P:transmembrane transport"/>
    <property type="evidence" value="ECO:0007669"/>
    <property type="project" value="InterPro"/>
</dbReference>
<name>A0A2R4MJL4_9HYPH</name>
<protein>
    <submittedName>
        <fullName evidence="9">Inner membrane ABC transporter permease protein</fullName>
    </submittedName>
</protein>
<dbReference type="InterPro" id="IPR000515">
    <property type="entry name" value="MetI-like"/>
</dbReference>
<evidence type="ECO:0000313" key="9">
    <source>
        <dbReference type="EMBL" id="AVX06160.1"/>
    </source>
</evidence>
<dbReference type="InterPro" id="IPR035906">
    <property type="entry name" value="MetI-like_sf"/>
</dbReference>
<proteinExistence type="inferred from homology"/>
<feature type="transmembrane region" description="Helical" evidence="7">
    <location>
        <begin position="107"/>
        <end position="129"/>
    </location>
</feature>
<dbReference type="GO" id="GO:0005886">
    <property type="term" value="C:plasma membrane"/>
    <property type="evidence" value="ECO:0007669"/>
    <property type="project" value="UniProtKB-SubCell"/>
</dbReference>
<comment type="similarity">
    <text evidence="7">Belongs to the binding-protein-dependent transport system permease family.</text>
</comment>
<dbReference type="RefSeq" id="WP_027836188.1">
    <property type="nucleotide sequence ID" value="NZ_CP021332.1"/>
</dbReference>
<keyword evidence="6 7" id="KW-0472">Membrane</keyword>
<dbReference type="Gene3D" id="1.10.3720.10">
    <property type="entry name" value="MetI-like"/>
    <property type="match status" value="1"/>
</dbReference>
<dbReference type="PROSITE" id="PS50928">
    <property type="entry name" value="ABC_TM1"/>
    <property type="match status" value="1"/>
</dbReference>
<dbReference type="InterPro" id="IPR050901">
    <property type="entry name" value="BP-dep_ABC_trans_perm"/>
</dbReference>
<feature type="transmembrane region" description="Helical" evidence="7">
    <location>
        <begin position="141"/>
        <end position="160"/>
    </location>
</feature>
<evidence type="ECO:0000256" key="1">
    <source>
        <dbReference type="ARBA" id="ARBA00004651"/>
    </source>
</evidence>
<organism evidence="9 10">
    <name type="scientific">Maritalea myrionectae</name>
    <dbReference type="NCBI Taxonomy" id="454601"/>
    <lineage>
        <taxon>Bacteria</taxon>
        <taxon>Pseudomonadati</taxon>
        <taxon>Pseudomonadota</taxon>
        <taxon>Alphaproteobacteria</taxon>
        <taxon>Hyphomicrobiales</taxon>
        <taxon>Devosiaceae</taxon>
        <taxon>Maritalea</taxon>
    </lineage>
</organism>
<dbReference type="PANTHER" id="PTHR32243:SF18">
    <property type="entry name" value="INNER MEMBRANE ABC TRANSPORTER PERMEASE PROTEIN YCJP"/>
    <property type="match status" value="1"/>
</dbReference>
<geneLocation type="plasmid" evidence="10">
    <name>phl2708y3</name>
</geneLocation>
<dbReference type="KEGG" id="mmyr:MXMO3_03657"/>
<gene>
    <name evidence="9" type="ORF">MXMO3_03657</name>
</gene>
<accession>A0A2R4MJL4</accession>
<evidence type="ECO:0000256" key="6">
    <source>
        <dbReference type="ARBA" id="ARBA00023136"/>
    </source>
</evidence>
<evidence type="ECO:0000256" key="3">
    <source>
        <dbReference type="ARBA" id="ARBA00022475"/>
    </source>
</evidence>
<evidence type="ECO:0000256" key="4">
    <source>
        <dbReference type="ARBA" id="ARBA00022692"/>
    </source>
</evidence>
<keyword evidence="4 7" id="KW-0812">Transmembrane</keyword>
<keyword evidence="5 7" id="KW-1133">Transmembrane helix</keyword>
<keyword evidence="10" id="KW-1185">Reference proteome</keyword>
<evidence type="ECO:0000256" key="7">
    <source>
        <dbReference type="RuleBase" id="RU363032"/>
    </source>
</evidence>